<comment type="caution">
    <text evidence="3">The sequence shown here is derived from an EMBL/GenBank/DDBJ whole genome shotgun (WGS) entry which is preliminary data.</text>
</comment>
<dbReference type="InterPro" id="IPR004629">
    <property type="entry name" value="WecG_TagA_CpsF"/>
</dbReference>
<reference evidence="3 4" key="1">
    <citation type="submission" date="2018-07" db="EMBL/GenBank/DDBJ databases">
        <title>Pseudomonas laoshanensis sp. nov., isolated from soil.</title>
        <authorList>
            <person name="Sun J."/>
            <person name="Yu L."/>
            <person name="Wang M."/>
            <person name="Zhang C."/>
        </authorList>
    </citation>
    <scope>NUCLEOTIDE SEQUENCE [LARGE SCALE GENOMIC DNA]</scope>
    <source>
        <strain evidence="3 4">Y22</strain>
    </source>
</reference>
<name>A0A7V7GWG0_9GAMM</name>
<dbReference type="GO" id="GO:0016758">
    <property type="term" value="F:hexosyltransferase activity"/>
    <property type="evidence" value="ECO:0007669"/>
    <property type="project" value="TreeGrafter"/>
</dbReference>
<organism evidence="3 4">
    <name type="scientific">Halopseudomonas laoshanensis</name>
    <dbReference type="NCBI Taxonomy" id="2268758"/>
    <lineage>
        <taxon>Bacteria</taxon>
        <taxon>Pseudomonadati</taxon>
        <taxon>Pseudomonadota</taxon>
        <taxon>Gammaproteobacteria</taxon>
        <taxon>Pseudomonadales</taxon>
        <taxon>Pseudomonadaceae</taxon>
        <taxon>Halopseudomonas</taxon>
    </lineage>
</organism>
<keyword evidence="4" id="KW-1185">Reference proteome</keyword>
<proteinExistence type="predicted"/>
<gene>
    <name evidence="3" type="ORF">DT594_02560</name>
</gene>
<evidence type="ECO:0000256" key="1">
    <source>
        <dbReference type="ARBA" id="ARBA00022676"/>
    </source>
</evidence>
<dbReference type="Proteomes" id="UP000463138">
    <property type="component" value="Unassembled WGS sequence"/>
</dbReference>
<dbReference type="Pfam" id="PF03808">
    <property type="entry name" value="Glyco_tran_WecG"/>
    <property type="match status" value="1"/>
</dbReference>
<dbReference type="CDD" id="cd06533">
    <property type="entry name" value="Glyco_transf_WecG_TagA"/>
    <property type="match status" value="1"/>
</dbReference>
<sequence length="254" mass="29239">MTKALFRYQDRLINRLDLIDDADSEALIQKLASVTTPSTVAFLNQHAYNLAQEDPRLQQGFAEMTYLLRDGIGIKWACQLNGREPKANMNGSDFIPRLVNHLLEATPCDYQFFAMGTRDPWLEKGAENLFKHHRFHAVDGFQPAETYLDYIRGHLDPTRVPVILLAMGMPKQEELARRIQTTINGPALIICGGAILDFAANRVKRAPLLFRKSGMEWLYRLLKEPRRLARRYILGIPRFFYYLARNGMVSRQAR</sequence>
<protein>
    <submittedName>
        <fullName evidence="3">Glycosyltransferase</fullName>
    </submittedName>
</protein>
<evidence type="ECO:0000256" key="2">
    <source>
        <dbReference type="ARBA" id="ARBA00022679"/>
    </source>
</evidence>
<evidence type="ECO:0000313" key="3">
    <source>
        <dbReference type="EMBL" id="KAA0696259.1"/>
    </source>
</evidence>
<dbReference type="OrthoDB" id="9808602at2"/>
<keyword evidence="2 3" id="KW-0808">Transferase</keyword>
<dbReference type="RefSeq" id="WP_149331224.1">
    <property type="nucleotide sequence ID" value="NZ_QOVF01000001.1"/>
</dbReference>
<dbReference type="NCBIfam" id="TIGR00696">
    <property type="entry name" value="wecG_tagA_cpsF"/>
    <property type="match status" value="1"/>
</dbReference>
<accession>A0A7V7GWG0</accession>
<keyword evidence="1" id="KW-0328">Glycosyltransferase</keyword>
<dbReference type="PANTHER" id="PTHR34136:SF1">
    <property type="entry name" value="UDP-N-ACETYL-D-MANNOSAMINURONIC ACID TRANSFERASE"/>
    <property type="match status" value="1"/>
</dbReference>
<dbReference type="PANTHER" id="PTHR34136">
    <property type="match status" value="1"/>
</dbReference>
<dbReference type="EMBL" id="QOVF01000001">
    <property type="protein sequence ID" value="KAA0696259.1"/>
    <property type="molecule type" value="Genomic_DNA"/>
</dbReference>
<evidence type="ECO:0000313" key="4">
    <source>
        <dbReference type="Proteomes" id="UP000463138"/>
    </source>
</evidence>
<dbReference type="AlphaFoldDB" id="A0A7V7GWG0"/>